<feature type="transmembrane region" description="Helical" evidence="2">
    <location>
        <begin position="143"/>
        <end position="161"/>
    </location>
</feature>
<keyword evidence="2" id="KW-0812">Transmembrane</keyword>
<feature type="domain" description="EamA" evidence="3">
    <location>
        <begin position="144"/>
        <end position="277"/>
    </location>
</feature>
<evidence type="ECO:0000256" key="2">
    <source>
        <dbReference type="SAM" id="Phobius"/>
    </source>
</evidence>
<feature type="transmembrane region" description="Helical" evidence="2">
    <location>
        <begin position="7"/>
        <end position="27"/>
    </location>
</feature>
<feature type="transmembrane region" description="Helical" evidence="2">
    <location>
        <begin position="236"/>
        <end position="256"/>
    </location>
</feature>
<evidence type="ECO:0000313" key="4">
    <source>
        <dbReference type="EMBL" id="RRJ83226.1"/>
    </source>
</evidence>
<keyword evidence="5" id="KW-1185">Reference proteome</keyword>
<sequence>MSPQTRSVLFALITIVLWSSLAVLASFLVHIPAFLQLGVALTSCGLVSLFTWRHWRVPLRTLAVGIGGIFGYHYLLFMAYRHAPMIEATLINYLWPLLIVVLTPLYFREKPLRSYHLIGALLGISGAVLIISGGKLELNSQYLAGYLLAIGAAFAWSNYSLACSKLRAFPSAAIGGFCLWSGLLALSLYATEQWLAPKAVVLSLNDWLLMIAIGAGPLGAAFFTWDIALKNGDTRVVGALAYLAPMGSTGLLILFTDSPVRSTTLIAMLMIIASAVIGSWELLVRRPSARAGHQGGAPATTPPEQRYKQCQPAQVEQQ</sequence>
<reference evidence="4 5" key="2">
    <citation type="submission" date="2018-12" db="EMBL/GenBank/DDBJ databases">
        <title>Simiduia agarivorans gen. nov., sp. nov., a marine, agarolytic bacterium isolated from shallow coastal water from Keelung, Taiwan.</title>
        <authorList>
            <person name="Shieh W.Y."/>
        </authorList>
    </citation>
    <scope>NUCLEOTIDE SEQUENCE [LARGE SCALE GENOMIC DNA]</scope>
    <source>
        <strain evidence="4 5">GTF-13</strain>
    </source>
</reference>
<dbReference type="EMBL" id="QWEZ01000002">
    <property type="protein sequence ID" value="RRJ83226.1"/>
    <property type="molecule type" value="Genomic_DNA"/>
</dbReference>
<feature type="transmembrane region" description="Helical" evidence="2">
    <location>
        <begin position="114"/>
        <end position="131"/>
    </location>
</feature>
<evidence type="ECO:0000259" key="3">
    <source>
        <dbReference type="Pfam" id="PF00892"/>
    </source>
</evidence>
<dbReference type="AlphaFoldDB" id="A0A3P3VNK8"/>
<dbReference type="InterPro" id="IPR037185">
    <property type="entry name" value="EmrE-like"/>
</dbReference>
<feature type="transmembrane region" description="Helical" evidence="2">
    <location>
        <begin position="168"/>
        <end position="187"/>
    </location>
</feature>
<dbReference type="Pfam" id="PF00892">
    <property type="entry name" value="EamA"/>
    <property type="match status" value="2"/>
</dbReference>
<gene>
    <name evidence="4" type="ORF">D0544_15445</name>
</gene>
<evidence type="ECO:0000256" key="1">
    <source>
        <dbReference type="SAM" id="MobiDB-lite"/>
    </source>
</evidence>
<comment type="caution">
    <text evidence="4">The sequence shown here is derived from an EMBL/GenBank/DDBJ whole genome shotgun (WGS) entry which is preliminary data.</text>
</comment>
<accession>A0A3P3VNK8</accession>
<reference evidence="4 5" key="1">
    <citation type="submission" date="2018-08" db="EMBL/GenBank/DDBJ databases">
        <authorList>
            <person name="Khan S.A."/>
        </authorList>
    </citation>
    <scope>NUCLEOTIDE SEQUENCE [LARGE SCALE GENOMIC DNA]</scope>
    <source>
        <strain evidence="4 5">GTF-13</strain>
    </source>
</reference>
<feature type="region of interest" description="Disordered" evidence="1">
    <location>
        <begin position="290"/>
        <end position="318"/>
    </location>
</feature>
<feature type="domain" description="EamA" evidence="3">
    <location>
        <begin position="7"/>
        <end position="131"/>
    </location>
</feature>
<dbReference type="PANTHER" id="PTHR22911:SF76">
    <property type="entry name" value="EAMA DOMAIN-CONTAINING PROTEIN"/>
    <property type="match status" value="1"/>
</dbReference>
<evidence type="ECO:0000313" key="5">
    <source>
        <dbReference type="Proteomes" id="UP000280792"/>
    </source>
</evidence>
<feature type="transmembrane region" description="Helical" evidence="2">
    <location>
        <begin position="59"/>
        <end position="78"/>
    </location>
</feature>
<dbReference type="GO" id="GO:0016020">
    <property type="term" value="C:membrane"/>
    <property type="evidence" value="ECO:0007669"/>
    <property type="project" value="InterPro"/>
</dbReference>
<protein>
    <submittedName>
        <fullName evidence="4">DMT family transporter</fullName>
    </submittedName>
</protein>
<feature type="transmembrane region" description="Helical" evidence="2">
    <location>
        <begin position="90"/>
        <end position="107"/>
    </location>
</feature>
<feature type="transmembrane region" description="Helical" evidence="2">
    <location>
        <begin position="33"/>
        <end position="52"/>
    </location>
</feature>
<dbReference type="Proteomes" id="UP000280792">
    <property type="component" value="Unassembled WGS sequence"/>
</dbReference>
<dbReference type="PANTHER" id="PTHR22911">
    <property type="entry name" value="ACYL-MALONYL CONDENSING ENZYME-RELATED"/>
    <property type="match status" value="1"/>
</dbReference>
<organism evidence="4 5">
    <name type="scientific">Aestuariirhabdus litorea</name>
    <dbReference type="NCBI Taxonomy" id="2528527"/>
    <lineage>
        <taxon>Bacteria</taxon>
        <taxon>Pseudomonadati</taxon>
        <taxon>Pseudomonadota</taxon>
        <taxon>Gammaproteobacteria</taxon>
        <taxon>Oceanospirillales</taxon>
        <taxon>Aestuariirhabdaceae</taxon>
        <taxon>Aestuariirhabdus</taxon>
    </lineage>
</organism>
<name>A0A3P3VNK8_9GAMM</name>
<dbReference type="RefSeq" id="WP_125017707.1">
    <property type="nucleotide sequence ID" value="NZ_QWEZ01000002.1"/>
</dbReference>
<keyword evidence="2" id="KW-0472">Membrane</keyword>
<keyword evidence="2" id="KW-1133">Transmembrane helix</keyword>
<feature type="transmembrane region" description="Helical" evidence="2">
    <location>
        <begin position="207"/>
        <end position="229"/>
    </location>
</feature>
<proteinExistence type="predicted"/>
<dbReference type="InterPro" id="IPR000620">
    <property type="entry name" value="EamA_dom"/>
</dbReference>
<feature type="transmembrane region" description="Helical" evidence="2">
    <location>
        <begin position="262"/>
        <end position="284"/>
    </location>
</feature>
<dbReference type="SUPFAM" id="SSF103481">
    <property type="entry name" value="Multidrug resistance efflux transporter EmrE"/>
    <property type="match status" value="2"/>
</dbReference>